<dbReference type="SMART" id="SM00385">
    <property type="entry name" value="CYCLIN"/>
    <property type="match status" value="1"/>
</dbReference>
<reference evidence="3 4" key="1">
    <citation type="submission" date="2014-09" db="EMBL/GenBank/DDBJ databases">
        <authorList>
            <person name="Martin A.A."/>
        </authorList>
    </citation>
    <scope>NUCLEOTIDE SEQUENCE</scope>
    <source>
        <strain evidence="4">ED321</strain>
        <strain evidence="3">ED321 Heterogonic</strain>
    </source>
</reference>
<gene>
    <name evidence="3 5 6" type="ORF">SRAE_1000211600</name>
</gene>
<dbReference type="Proteomes" id="UP000035682">
    <property type="component" value="Unplaced"/>
</dbReference>
<feature type="domain" description="Cyclin-like" evidence="2">
    <location>
        <begin position="141"/>
        <end position="228"/>
    </location>
</feature>
<evidence type="ECO:0000313" key="3">
    <source>
        <dbReference type="EMBL" id="CEF63859.1"/>
    </source>
</evidence>
<organism evidence="3">
    <name type="scientific">Strongyloides ratti</name>
    <name type="common">Parasitic roundworm</name>
    <dbReference type="NCBI Taxonomy" id="34506"/>
    <lineage>
        <taxon>Eukaryota</taxon>
        <taxon>Metazoa</taxon>
        <taxon>Ecdysozoa</taxon>
        <taxon>Nematoda</taxon>
        <taxon>Chromadorea</taxon>
        <taxon>Rhabditida</taxon>
        <taxon>Tylenchina</taxon>
        <taxon>Panagrolaimomorpha</taxon>
        <taxon>Strongyloidoidea</taxon>
        <taxon>Strongyloididae</taxon>
        <taxon>Strongyloides</taxon>
    </lineage>
</organism>
<dbReference type="WBParaSite" id="SRAE_1000211600.1">
    <property type="protein sequence ID" value="SRAE_1000211600.1"/>
    <property type="gene ID" value="WBGene00258729"/>
</dbReference>
<keyword evidence="4" id="KW-1185">Reference proteome</keyword>
<dbReference type="Gene3D" id="1.10.472.10">
    <property type="entry name" value="Cyclin-like"/>
    <property type="match status" value="2"/>
</dbReference>
<dbReference type="CTD" id="36376224"/>
<dbReference type="RefSeq" id="XP_024503060.1">
    <property type="nucleotide sequence ID" value="XM_024649155.1"/>
</dbReference>
<evidence type="ECO:0000313" key="6">
    <source>
        <dbReference type="WormBase" id="SRAE_1000211600"/>
    </source>
</evidence>
<dbReference type="GeneID" id="36376224"/>
<dbReference type="EMBL" id="LN609528">
    <property type="protein sequence ID" value="CEF63859.1"/>
    <property type="molecule type" value="Genomic_DNA"/>
</dbReference>
<proteinExistence type="inferred from homology"/>
<dbReference type="AlphaFoldDB" id="A0A090MWK8"/>
<dbReference type="SUPFAM" id="SSF47954">
    <property type="entry name" value="Cyclin-like"/>
    <property type="match status" value="1"/>
</dbReference>
<dbReference type="PANTHER" id="PTHR10177">
    <property type="entry name" value="CYCLINS"/>
    <property type="match status" value="1"/>
</dbReference>
<dbReference type="Pfam" id="PF00134">
    <property type="entry name" value="Cyclin_N"/>
    <property type="match status" value="1"/>
</dbReference>
<name>A0A090MWK8_STRRB</name>
<evidence type="ECO:0000313" key="5">
    <source>
        <dbReference type="WBParaSite" id="SRAE_1000211600.1"/>
    </source>
</evidence>
<accession>A0A090MWK8</accession>
<comment type="similarity">
    <text evidence="1">Belongs to the cyclin family.</text>
</comment>
<protein>
    <submittedName>
        <fullName evidence="3 5">Cyclin, N-terminal domain and Cyclin-like domain-containing protein</fullName>
    </submittedName>
</protein>
<sequence>MGINKIMKLKRKKLDCSNNKNLNKRINKTDFIKKQKFKEKSKYQKCFLLNIKEKLSIKSFLIKHVNSFLTSTKDNDVLQKSTMNVSDDISFSSNKNKFISYQMDYIYVELINEETYNVEYMFNHIEDKKTLLHQIQLYENMVIYLMHIHFSYPTISIKTVLLAISLVKDVFRSRIISSNDATIVGVTCCFIASKFEDVLALTLNNCMRFSNEEFSKQDVCEVELQILTIIGFRITRSHSIEIARTLLNIQHTKNSIKQICDIICICCTLSSTISSEKPSSIASCAILMSHKIENEEPDPELLKWLSYISKNEDRALISIISEHMKTTVANLYQKYYCFRNLINQVANNEIFEFIIKSINC</sequence>
<evidence type="ECO:0000259" key="2">
    <source>
        <dbReference type="SMART" id="SM00385"/>
    </source>
</evidence>
<dbReference type="STRING" id="34506.A0A090MWK8"/>
<evidence type="ECO:0000256" key="1">
    <source>
        <dbReference type="RuleBase" id="RU000383"/>
    </source>
</evidence>
<dbReference type="WormBase" id="SRAE_1000211600">
    <property type="protein sequence ID" value="SRP09865"/>
    <property type="gene ID" value="WBGene00258729"/>
</dbReference>
<evidence type="ECO:0000313" key="4">
    <source>
        <dbReference type="Proteomes" id="UP000035682"/>
    </source>
</evidence>
<dbReference type="InterPro" id="IPR013763">
    <property type="entry name" value="Cyclin-like_dom"/>
</dbReference>
<dbReference type="OrthoDB" id="5590282at2759"/>
<reference evidence="5" key="2">
    <citation type="submission" date="2020-12" db="UniProtKB">
        <authorList>
            <consortium name="WormBaseParasite"/>
        </authorList>
    </citation>
    <scope>IDENTIFICATION</scope>
</reference>
<keyword evidence="1" id="KW-0195">Cyclin</keyword>
<dbReference type="InterPro" id="IPR039361">
    <property type="entry name" value="Cyclin"/>
</dbReference>
<dbReference type="InterPro" id="IPR036915">
    <property type="entry name" value="Cyclin-like_sf"/>
</dbReference>
<dbReference type="InterPro" id="IPR006671">
    <property type="entry name" value="Cyclin_N"/>
</dbReference>